<dbReference type="PANTHER" id="PTHR43639:SF1">
    <property type="entry name" value="SHORT-CHAIN DEHYDROGENASE_REDUCTASE FAMILY PROTEIN"/>
    <property type="match status" value="1"/>
</dbReference>
<dbReference type="OrthoDB" id="5363038at2"/>
<dbReference type="Gene3D" id="3.40.50.720">
    <property type="entry name" value="NAD(P)-binding Rossmann-like Domain"/>
    <property type="match status" value="1"/>
</dbReference>
<dbReference type="InterPro" id="IPR057326">
    <property type="entry name" value="KR_dom"/>
</dbReference>
<dbReference type="eggNOG" id="COG1028">
    <property type="taxonomic scope" value="Bacteria"/>
</dbReference>
<comment type="similarity">
    <text evidence="1">Belongs to the short-chain dehydrogenases/reductases (SDR) family.</text>
</comment>
<feature type="domain" description="Ketoreductase" evidence="4">
    <location>
        <begin position="8"/>
        <end position="197"/>
    </location>
</feature>
<dbReference type="KEGG" id="scl:sce7765"/>
<dbReference type="Proteomes" id="UP000002139">
    <property type="component" value="Chromosome"/>
</dbReference>
<evidence type="ECO:0000256" key="3">
    <source>
        <dbReference type="ARBA" id="ARBA00023002"/>
    </source>
</evidence>
<dbReference type="STRING" id="448385.sce7765"/>
<dbReference type="AlphaFoldDB" id="A9FAS1"/>
<dbReference type="RefSeq" id="WP_012240373.1">
    <property type="nucleotide sequence ID" value="NC_010162.1"/>
</dbReference>
<dbReference type="InterPro" id="IPR002347">
    <property type="entry name" value="SDR_fam"/>
</dbReference>
<evidence type="ECO:0000256" key="1">
    <source>
        <dbReference type="ARBA" id="ARBA00006484"/>
    </source>
</evidence>
<dbReference type="InterPro" id="IPR036291">
    <property type="entry name" value="NAD(P)-bd_dom_sf"/>
</dbReference>
<dbReference type="FunFam" id="3.40.50.720:FF:000374">
    <property type="entry name" value="3-oxoacyl-(Acyl-carrier-protein) reductase"/>
    <property type="match status" value="1"/>
</dbReference>
<dbReference type="EC" id="1.-.-.-" evidence="5"/>
<dbReference type="GO" id="GO:0016491">
    <property type="term" value="F:oxidoreductase activity"/>
    <property type="evidence" value="ECO:0007669"/>
    <property type="project" value="UniProtKB-KW"/>
</dbReference>
<name>A9FAS1_SORC5</name>
<dbReference type="HOGENOM" id="CLU_010194_1_3_7"/>
<keyword evidence="6" id="KW-1185">Reference proteome</keyword>
<dbReference type="PRINTS" id="PR00081">
    <property type="entry name" value="GDHRDH"/>
</dbReference>
<proteinExistence type="inferred from homology"/>
<dbReference type="SUPFAM" id="SSF51735">
    <property type="entry name" value="NAD(P)-binding Rossmann-fold domains"/>
    <property type="match status" value="1"/>
</dbReference>
<organism evidence="5 6">
    <name type="scientific">Sorangium cellulosum (strain So ce56)</name>
    <name type="common">Polyangium cellulosum (strain So ce56)</name>
    <dbReference type="NCBI Taxonomy" id="448385"/>
    <lineage>
        <taxon>Bacteria</taxon>
        <taxon>Pseudomonadati</taxon>
        <taxon>Myxococcota</taxon>
        <taxon>Polyangia</taxon>
        <taxon>Polyangiales</taxon>
        <taxon>Polyangiaceae</taxon>
        <taxon>Sorangium</taxon>
    </lineage>
</organism>
<dbReference type="PRINTS" id="PR00080">
    <property type="entry name" value="SDRFAMILY"/>
</dbReference>
<evidence type="ECO:0000313" key="5">
    <source>
        <dbReference type="EMBL" id="CAN97934.1"/>
    </source>
</evidence>
<dbReference type="SMART" id="SM00822">
    <property type="entry name" value="PKS_KR"/>
    <property type="match status" value="1"/>
</dbReference>
<keyword evidence="2" id="KW-0521">NADP</keyword>
<keyword evidence="3 5" id="KW-0560">Oxidoreductase</keyword>
<sequence length="256" mass="26652">MSTSKRSPVALVTGGSRGLGKSMALHLADRGVDVIITYRGAAAEAADVVKQIEAKGRTAAAIALDLGSTRGFDAFAAAVKAELAGRFGRDRFDYLVNNAGMGGQASFAETTEEQFDALMNVHFKGTFFLTQKLLPLIADGGRILNVSSGLTRFSFPGYAAYAAMKGGVEVLTRYLAKELGPRKIAVNTLAPGAIETDFGGGVVRDNAELNKMIAGQTALGRVGLPDDVGGAVAVLLSPEGQWINGQRIEASGGMNL</sequence>
<dbReference type="PANTHER" id="PTHR43639">
    <property type="entry name" value="OXIDOREDUCTASE, SHORT-CHAIN DEHYDROGENASE/REDUCTASE FAMILY (AFU_ORTHOLOGUE AFUA_5G02870)"/>
    <property type="match status" value="1"/>
</dbReference>
<evidence type="ECO:0000313" key="6">
    <source>
        <dbReference type="Proteomes" id="UP000002139"/>
    </source>
</evidence>
<dbReference type="Pfam" id="PF13561">
    <property type="entry name" value="adh_short_C2"/>
    <property type="match status" value="1"/>
</dbReference>
<gene>
    <name evidence="5" type="ordered locus">sce7765</name>
</gene>
<dbReference type="EMBL" id="AM746676">
    <property type="protein sequence ID" value="CAN97934.1"/>
    <property type="molecule type" value="Genomic_DNA"/>
</dbReference>
<accession>A9FAS1</accession>
<protein>
    <submittedName>
        <fullName evidence="5">Probable dehydrogenase/reductase oxidoreductase protein</fullName>
        <ecNumber evidence="5">1.-.-.-</ecNumber>
    </submittedName>
</protein>
<evidence type="ECO:0000259" key="4">
    <source>
        <dbReference type="SMART" id="SM00822"/>
    </source>
</evidence>
<reference evidence="5 6" key="1">
    <citation type="journal article" date="2007" name="Nat. Biotechnol.">
        <title>Complete genome sequence of the myxobacterium Sorangium cellulosum.</title>
        <authorList>
            <person name="Schneiker S."/>
            <person name="Perlova O."/>
            <person name="Kaiser O."/>
            <person name="Gerth K."/>
            <person name="Alici A."/>
            <person name="Altmeyer M.O."/>
            <person name="Bartels D."/>
            <person name="Bekel T."/>
            <person name="Beyer S."/>
            <person name="Bode E."/>
            <person name="Bode H.B."/>
            <person name="Bolten C.J."/>
            <person name="Choudhuri J.V."/>
            <person name="Doss S."/>
            <person name="Elnakady Y.A."/>
            <person name="Frank B."/>
            <person name="Gaigalat L."/>
            <person name="Goesmann A."/>
            <person name="Groeger C."/>
            <person name="Gross F."/>
            <person name="Jelsbak L."/>
            <person name="Jelsbak L."/>
            <person name="Kalinowski J."/>
            <person name="Kegler C."/>
            <person name="Knauber T."/>
            <person name="Konietzny S."/>
            <person name="Kopp M."/>
            <person name="Krause L."/>
            <person name="Krug D."/>
            <person name="Linke B."/>
            <person name="Mahmud T."/>
            <person name="Martinez-Arias R."/>
            <person name="McHardy A.C."/>
            <person name="Merai M."/>
            <person name="Meyer F."/>
            <person name="Mormann S."/>
            <person name="Munoz-Dorado J."/>
            <person name="Perez J."/>
            <person name="Pradella S."/>
            <person name="Rachid S."/>
            <person name="Raddatz G."/>
            <person name="Rosenau F."/>
            <person name="Rueckert C."/>
            <person name="Sasse F."/>
            <person name="Scharfe M."/>
            <person name="Schuster S.C."/>
            <person name="Suen G."/>
            <person name="Treuner-Lange A."/>
            <person name="Velicer G.J."/>
            <person name="Vorholter F.-J."/>
            <person name="Weissman K.J."/>
            <person name="Welch R.D."/>
            <person name="Wenzel S.C."/>
            <person name="Whitworth D.E."/>
            <person name="Wilhelm S."/>
            <person name="Wittmann C."/>
            <person name="Bloecker H."/>
            <person name="Puehler A."/>
            <person name="Mueller R."/>
        </authorList>
    </citation>
    <scope>NUCLEOTIDE SEQUENCE [LARGE SCALE GENOMIC DNA]</scope>
    <source>
        <strain evidence="6">So ce56</strain>
    </source>
</reference>
<evidence type="ECO:0000256" key="2">
    <source>
        <dbReference type="ARBA" id="ARBA00022857"/>
    </source>
</evidence>
<dbReference type="BioCyc" id="SCEL448385:SCE_RS39760-MONOMER"/>